<dbReference type="PANTHER" id="PTHR47359:SF3">
    <property type="entry name" value="NLP_P60 DOMAIN-CONTAINING PROTEIN-RELATED"/>
    <property type="match status" value="1"/>
</dbReference>
<comment type="similarity">
    <text evidence="1">Belongs to the peptidase C40 family.</text>
</comment>
<feature type="region of interest" description="Disordered" evidence="6">
    <location>
        <begin position="248"/>
        <end position="281"/>
    </location>
</feature>
<feature type="chain" id="PRO_5035250711" evidence="7">
    <location>
        <begin position="32"/>
        <end position="408"/>
    </location>
</feature>
<keyword evidence="2" id="KW-0645">Protease</keyword>
<evidence type="ECO:0000313" key="10">
    <source>
        <dbReference type="Proteomes" id="UP000617531"/>
    </source>
</evidence>
<dbReference type="PANTHER" id="PTHR47359">
    <property type="entry name" value="PEPTIDOGLYCAN DL-ENDOPEPTIDASE CWLO"/>
    <property type="match status" value="1"/>
</dbReference>
<keyword evidence="5" id="KW-0175">Coiled coil</keyword>
<keyword evidence="3 9" id="KW-0378">Hydrolase</keyword>
<feature type="signal peptide" evidence="7">
    <location>
        <begin position="1"/>
        <end position="31"/>
    </location>
</feature>
<keyword evidence="4" id="KW-0788">Thiol protease</keyword>
<feature type="domain" description="NlpC/P60" evidence="8">
    <location>
        <begin position="279"/>
        <end position="408"/>
    </location>
</feature>
<proteinExistence type="inferred from homology"/>
<dbReference type="InterPro" id="IPR038765">
    <property type="entry name" value="Papain-like_cys_pep_sf"/>
</dbReference>
<evidence type="ECO:0000256" key="3">
    <source>
        <dbReference type="ARBA" id="ARBA00022801"/>
    </source>
</evidence>
<dbReference type="AlphaFoldDB" id="A0A8J3M2F5"/>
<dbReference type="InterPro" id="IPR000064">
    <property type="entry name" value="NLP_P60_dom"/>
</dbReference>
<feature type="coiled-coil region" evidence="5">
    <location>
        <begin position="178"/>
        <end position="244"/>
    </location>
</feature>
<evidence type="ECO:0000256" key="5">
    <source>
        <dbReference type="SAM" id="Coils"/>
    </source>
</evidence>
<name>A0A8J3M2F5_9MICO</name>
<evidence type="ECO:0000256" key="1">
    <source>
        <dbReference type="ARBA" id="ARBA00007074"/>
    </source>
</evidence>
<protein>
    <submittedName>
        <fullName evidence="9">Hydrolase</fullName>
    </submittedName>
</protein>
<evidence type="ECO:0000256" key="7">
    <source>
        <dbReference type="SAM" id="SignalP"/>
    </source>
</evidence>
<dbReference type="Proteomes" id="UP000617531">
    <property type="component" value="Unassembled WGS sequence"/>
</dbReference>
<keyword evidence="10" id="KW-1185">Reference proteome</keyword>
<feature type="coiled-coil region" evidence="5">
    <location>
        <begin position="57"/>
        <end position="126"/>
    </location>
</feature>
<feature type="compositionally biased region" description="Pro residues" evidence="6">
    <location>
        <begin position="254"/>
        <end position="278"/>
    </location>
</feature>
<evidence type="ECO:0000313" key="9">
    <source>
        <dbReference type="EMBL" id="GHF24995.1"/>
    </source>
</evidence>
<evidence type="ECO:0000259" key="8">
    <source>
        <dbReference type="PROSITE" id="PS51935"/>
    </source>
</evidence>
<accession>A0A8J3M2F5</accession>
<dbReference type="SUPFAM" id="SSF54001">
    <property type="entry name" value="Cysteine proteinases"/>
    <property type="match status" value="1"/>
</dbReference>
<gene>
    <name evidence="9" type="ORF">GCM10011600_27590</name>
</gene>
<dbReference type="InterPro" id="IPR051794">
    <property type="entry name" value="PG_Endopeptidase_C40"/>
</dbReference>
<dbReference type="GO" id="GO:0006508">
    <property type="term" value="P:proteolysis"/>
    <property type="evidence" value="ECO:0007669"/>
    <property type="project" value="UniProtKB-KW"/>
</dbReference>
<dbReference type="Gene3D" id="3.90.1720.10">
    <property type="entry name" value="endopeptidase domain like (from Nostoc punctiforme)"/>
    <property type="match status" value="1"/>
</dbReference>
<comment type="caution">
    <text evidence="9">The sequence shown here is derived from an EMBL/GenBank/DDBJ whole genome shotgun (WGS) entry which is preliminary data.</text>
</comment>
<dbReference type="GO" id="GO:0008234">
    <property type="term" value="F:cysteine-type peptidase activity"/>
    <property type="evidence" value="ECO:0007669"/>
    <property type="project" value="UniProtKB-KW"/>
</dbReference>
<dbReference type="Pfam" id="PF00877">
    <property type="entry name" value="NLPC_P60"/>
    <property type="match status" value="1"/>
</dbReference>
<dbReference type="PROSITE" id="PS51935">
    <property type="entry name" value="NLPC_P60"/>
    <property type="match status" value="1"/>
</dbReference>
<keyword evidence="7" id="KW-0732">Signal</keyword>
<sequence>MADGKRRRRMVAAGVPATLLFAFANPMPAMALRQPDYPSWDDVEQARHNEAAAQATVEQIEGILIRLEAEAAELNRIALELGEEYALAAAALDAATAKLDRLKAQADAAQERAEQSEQQVAVIVAQLARNGGGDVTLGLLLGSADDADTLLARLGTADRLTASSAALLDRAIYDKKTAQALAKDARAAERERQKLADDAQEKYDAAQAAASDAQAKADAQRADIDRMYAQLATLKGTTEALEREYQEGLAANPPSAPPPAPPPTTPPPGVDPTPPPPASSAVEGAIAYASAQLGEAYQLGGMGPNAWDCSGLTKASYASVGVYIGPHSSTDQYNYMNAQGRLVPREQMQRGDLLFYSYGGSASTPRKYHVAIYLGDGKMIEAPNPTALVRIVNVRYADLVPYVGRPTG</sequence>
<reference evidence="9" key="1">
    <citation type="journal article" date="2014" name="Int. J. Syst. Evol. Microbiol.">
        <title>Complete genome sequence of Corynebacterium casei LMG S-19264T (=DSM 44701T), isolated from a smear-ripened cheese.</title>
        <authorList>
            <consortium name="US DOE Joint Genome Institute (JGI-PGF)"/>
            <person name="Walter F."/>
            <person name="Albersmeier A."/>
            <person name="Kalinowski J."/>
            <person name="Ruckert C."/>
        </authorList>
    </citation>
    <scope>NUCLEOTIDE SEQUENCE</scope>
    <source>
        <strain evidence="9">CGMCC 1.16548</strain>
    </source>
</reference>
<reference evidence="9" key="2">
    <citation type="submission" date="2020-09" db="EMBL/GenBank/DDBJ databases">
        <authorList>
            <person name="Sun Q."/>
            <person name="Zhou Y."/>
        </authorList>
    </citation>
    <scope>NUCLEOTIDE SEQUENCE</scope>
    <source>
        <strain evidence="9">CGMCC 1.16548</strain>
    </source>
</reference>
<evidence type="ECO:0000256" key="2">
    <source>
        <dbReference type="ARBA" id="ARBA00022670"/>
    </source>
</evidence>
<evidence type="ECO:0000256" key="6">
    <source>
        <dbReference type="SAM" id="MobiDB-lite"/>
    </source>
</evidence>
<evidence type="ECO:0000256" key="4">
    <source>
        <dbReference type="ARBA" id="ARBA00022807"/>
    </source>
</evidence>
<organism evidence="9 10">
    <name type="scientific">Pseudolysinimonas yzui</name>
    <dbReference type="NCBI Taxonomy" id="2708254"/>
    <lineage>
        <taxon>Bacteria</taxon>
        <taxon>Bacillati</taxon>
        <taxon>Actinomycetota</taxon>
        <taxon>Actinomycetes</taxon>
        <taxon>Micrococcales</taxon>
        <taxon>Microbacteriaceae</taxon>
        <taxon>Pseudolysinimonas</taxon>
    </lineage>
</organism>
<dbReference type="EMBL" id="BNAI01000009">
    <property type="protein sequence ID" value="GHF24995.1"/>
    <property type="molecule type" value="Genomic_DNA"/>
</dbReference>
<dbReference type="RefSeq" id="WP_191284122.1">
    <property type="nucleotide sequence ID" value="NZ_BNAI01000009.1"/>
</dbReference>